<evidence type="ECO:0000256" key="1">
    <source>
        <dbReference type="ARBA" id="ARBA00005186"/>
    </source>
</evidence>
<dbReference type="PANTHER" id="PTHR12558:SF13">
    <property type="entry name" value="CELL DIVISION CYCLE PROTEIN 27 HOMOLOG"/>
    <property type="match status" value="1"/>
</dbReference>
<dbReference type="InterPro" id="IPR011990">
    <property type="entry name" value="TPR-like_helical_dom_sf"/>
</dbReference>
<dbReference type="InterPro" id="IPR008410">
    <property type="entry name" value="BCSC_C"/>
</dbReference>
<dbReference type="InterPro" id="IPR003921">
    <property type="entry name" value="Cell_synth_C"/>
</dbReference>
<gene>
    <name evidence="6" type="ORF">MNBD_GAMMA20-522</name>
</gene>
<dbReference type="SMART" id="SM00028">
    <property type="entry name" value="TPR"/>
    <property type="match status" value="6"/>
</dbReference>
<keyword evidence="4" id="KW-0135">Cellulose biosynthesis</keyword>
<comment type="pathway">
    <text evidence="1">Glycan metabolism; bacterial cellulose biosynthesis.</text>
</comment>
<proteinExistence type="predicted"/>
<dbReference type="EMBL" id="UOFU01000382">
    <property type="protein sequence ID" value="VAX04475.1"/>
    <property type="molecule type" value="Genomic_DNA"/>
</dbReference>
<dbReference type="Pfam" id="PF05420">
    <property type="entry name" value="BCSC_C"/>
    <property type="match status" value="1"/>
</dbReference>
<evidence type="ECO:0000256" key="3">
    <source>
        <dbReference type="ARBA" id="ARBA00022737"/>
    </source>
</evidence>
<dbReference type="UniPathway" id="UPA00694"/>
<sequence length="960" mass="107137">MYGKFKSFLILLLAGTTPCFGDSNVFSTLLERAEFWHSLGRNDFAGQALKKAIRAEPDNPAGLVLQAFLDLDLDRRPAAEKLLQQLRQHHPEAPQTMALAQVLEITGRDRTQLHKARLAVRLGRRQEALQIFRQLFAGTPHPSPLALEYWGLMGRQAVHRKEAMKGLQTLVRTYPGNLRYRMALARQLARKDPPAPESIETFIELSQYSQLRREARSAWRNAVLALPAEHDALQALRQYLEQAPKDSGVAQRIQKTESAIIAQKKRDRDPVHAGLLRGITLMEKGRLDAADPLLGAAVKKWPGEVRPVGAIGRLRLKQARYREAISWFQQALKLEPDNASKWRSLLHAANYWGFIKQAKSALQRGDLHQADAISRKAVALDAQEAYGIALLAQVQSQLKDTHEAERLYRQALTVDPQSSTALRGLINLYADNQRLDDAFALLDELTPSQQQILGKSYTTLRASLLQKQADQHLRDGAPEMAITALRQAVDLDQENPWLRFDLADLLLVGNEMEQAVEVFETGLALAPQNPQMRYAYALLLSRLGREADALKILDELPGNQLPPNVLAYRSRLQHNQQIQQSPRLFSGLHMRFRDATGGLSSLTSHELPIEAQWPLYQGQMFAHVAPVRLDAGKLDLGNPDIRSLFGAGALCLQNCTDSPLAQMERGTSFAIGYRDINWRADLGHSPLGFPISHLLGGVEIDGDLRGISWSLGLSQRPITSTLLSYAGMEDAETGKVWGGVVATGLHLGLSGDQGGSYGFWSSFGTHNLHGEGVADNLRLRALSGIYWRLLNQENTQLRGGLNVMALRFDKNIGEFTIGHGGYYSPQSYVSLSLPMSFYGRRDRWSWELRGSASYSVSRFDRSPYFPEAPSLQAEAERLEAITGITPYYGAYTSSGASYSFSGAVEYRLNSHLHMGAKMKIERADFYAPDHFLLYFRYSAHPHLGPMPLHPRPTVPYSDVN</sequence>
<keyword evidence="2" id="KW-0732">Signal</keyword>
<evidence type="ECO:0000259" key="5">
    <source>
        <dbReference type="Pfam" id="PF05420"/>
    </source>
</evidence>
<evidence type="ECO:0000313" key="6">
    <source>
        <dbReference type="EMBL" id="VAX04475.1"/>
    </source>
</evidence>
<evidence type="ECO:0000256" key="2">
    <source>
        <dbReference type="ARBA" id="ARBA00022729"/>
    </source>
</evidence>
<dbReference type="PROSITE" id="PS50005">
    <property type="entry name" value="TPR"/>
    <property type="match status" value="3"/>
</dbReference>
<dbReference type="PRINTS" id="PR01441">
    <property type="entry name" value="CELLSNTHASEC"/>
</dbReference>
<keyword evidence="3" id="KW-0677">Repeat</keyword>
<protein>
    <submittedName>
        <fullName evidence="6">Cellulose synthase operon protein C</fullName>
    </submittedName>
</protein>
<accession>A0A3B1BDR8</accession>
<dbReference type="SUPFAM" id="SSF48452">
    <property type="entry name" value="TPR-like"/>
    <property type="match status" value="2"/>
</dbReference>
<dbReference type="GO" id="GO:0030244">
    <property type="term" value="P:cellulose biosynthetic process"/>
    <property type="evidence" value="ECO:0007669"/>
    <property type="project" value="UniProtKB-KW"/>
</dbReference>
<dbReference type="Pfam" id="PF14559">
    <property type="entry name" value="TPR_19"/>
    <property type="match status" value="3"/>
</dbReference>
<organism evidence="6">
    <name type="scientific">hydrothermal vent metagenome</name>
    <dbReference type="NCBI Taxonomy" id="652676"/>
    <lineage>
        <taxon>unclassified sequences</taxon>
        <taxon>metagenomes</taxon>
        <taxon>ecological metagenomes</taxon>
    </lineage>
</organism>
<name>A0A3B1BDR8_9ZZZZ</name>
<feature type="domain" description="Cellulose synthase operon C C-terminal" evidence="5">
    <location>
        <begin position="600"/>
        <end position="939"/>
    </location>
</feature>
<dbReference type="InterPro" id="IPR019734">
    <property type="entry name" value="TPR_rpt"/>
</dbReference>
<dbReference type="PANTHER" id="PTHR12558">
    <property type="entry name" value="CELL DIVISION CYCLE 16,23,27"/>
    <property type="match status" value="1"/>
</dbReference>
<dbReference type="GO" id="GO:0006011">
    <property type="term" value="P:UDP-alpha-D-glucose metabolic process"/>
    <property type="evidence" value="ECO:0007669"/>
    <property type="project" value="InterPro"/>
</dbReference>
<reference evidence="6" key="1">
    <citation type="submission" date="2018-06" db="EMBL/GenBank/DDBJ databases">
        <authorList>
            <person name="Zhirakovskaya E."/>
        </authorList>
    </citation>
    <scope>NUCLEOTIDE SEQUENCE</scope>
</reference>
<dbReference type="GO" id="GO:0019867">
    <property type="term" value="C:outer membrane"/>
    <property type="evidence" value="ECO:0007669"/>
    <property type="project" value="InterPro"/>
</dbReference>
<dbReference type="Gene3D" id="1.25.40.10">
    <property type="entry name" value="Tetratricopeptide repeat domain"/>
    <property type="match status" value="3"/>
</dbReference>
<dbReference type="AlphaFoldDB" id="A0A3B1BDR8"/>
<evidence type="ECO:0000256" key="4">
    <source>
        <dbReference type="ARBA" id="ARBA00022916"/>
    </source>
</evidence>